<dbReference type="EMBL" id="LT671577">
    <property type="protein sequence ID" value="SHO33167.1"/>
    <property type="molecule type" value="Genomic_DNA"/>
</dbReference>
<evidence type="ECO:0000313" key="2">
    <source>
        <dbReference type="Proteomes" id="UP000201465"/>
    </source>
</evidence>
<keyword evidence="2" id="KW-1185">Reference proteome</keyword>
<organism evidence="1 2">
    <name type="scientific">Cedratvirus A11</name>
    <dbReference type="NCBI Taxonomy" id="1903266"/>
    <lineage>
        <taxon>Viruses</taxon>
        <taxon>Pithoviruses</taxon>
        <taxon>Orthocedratvirinae</taxon>
        <taxon>Alphacedratvirus</taxon>
        <taxon>Alphacedratvirus aljazairmassiliense</taxon>
    </lineage>
</organism>
<dbReference type="KEGG" id="vg:30523612"/>
<dbReference type="RefSeq" id="YP_009329039.1">
    <property type="nucleotide sequence ID" value="NC_032108.1"/>
</dbReference>
<proteinExistence type="predicted"/>
<sequence>MAVKVYGDGFIEGVYEAYAGYLKALEKNDNAMQYFFSSRLKEKQVLQLVNQGKLSLPLQPLSQGFINTLNSKKDYSSDYSYFVQGALEKALRREGNRSTSYSKFR</sequence>
<reference evidence="1 2" key="1">
    <citation type="submission" date="2016-11" db="EMBL/GenBank/DDBJ databases">
        <authorList>
            <consortium name="Urmite Genomes"/>
        </authorList>
    </citation>
    <scope>NUCLEOTIDE SEQUENCE [LARGE SCALE GENOMIC DNA]</scope>
    <source>
        <strain evidence="1 2">A11</strain>
    </source>
</reference>
<dbReference type="GeneID" id="30523612"/>
<name>A0A1M7XU08_9VIRU</name>
<gene>
    <name evidence="1" type="ORF">BQ3484_99</name>
</gene>
<accession>A0A1M7XU08</accession>
<protein>
    <submittedName>
        <fullName evidence="1">Uncharacterized protein</fullName>
    </submittedName>
</protein>
<dbReference type="Proteomes" id="UP000201465">
    <property type="component" value="Segment"/>
</dbReference>
<evidence type="ECO:0000313" key="1">
    <source>
        <dbReference type="EMBL" id="SHO33167.1"/>
    </source>
</evidence>